<dbReference type="InterPro" id="IPR032710">
    <property type="entry name" value="NTF2-like_dom_sf"/>
</dbReference>
<dbReference type="Gene3D" id="1.10.510.10">
    <property type="entry name" value="Transferase(Phosphotransferase) domain 1"/>
    <property type="match status" value="1"/>
</dbReference>
<reference evidence="14" key="2">
    <citation type="submission" date="2017-06" db="EMBL/GenBank/DDBJ databases">
        <title>WGS assembly of Brachypodium distachyon.</title>
        <authorList>
            <consortium name="The International Brachypodium Initiative"/>
            <person name="Lucas S."/>
            <person name="Harmon-Smith M."/>
            <person name="Lail K."/>
            <person name="Tice H."/>
            <person name="Grimwood J."/>
            <person name="Bruce D."/>
            <person name="Barry K."/>
            <person name="Shu S."/>
            <person name="Lindquist E."/>
            <person name="Wang M."/>
            <person name="Pitluck S."/>
            <person name="Vogel J.P."/>
            <person name="Garvin D.F."/>
            <person name="Mockler T.C."/>
            <person name="Schmutz J."/>
            <person name="Rokhsar D."/>
            <person name="Bevan M.W."/>
        </authorList>
    </citation>
    <scope>NUCLEOTIDE SEQUENCE</scope>
    <source>
        <strain evidence="14">Bd21</strain>
    </source>
</reference>
<dbReference type="ExpressionAtlas" id="A0A0Q3F512">
    <property type="expression patterns" value="baseline and differential"/>
</dbReference>
<dbReference type="GO" id="GO:0005524">
    <property type="term" value="F:ATP binding"/>
    <property type="evidence" value="ECO:0007669"/>
    <property type="project" value="UniProtKB-UniRule"/>
</dbReference>
<comment type="catalytic activity">
    <reaction evidence="9">
        <text>L-threonyl-[protein] + ATP = O-phospho-L-threonyl-[protein] + ADP + H(+)</text>
        <dbReference type="Rhea" id="RHEA:46608"/>
        <dbReference type="Rhea" id="RHEA-COMP:11060"/>
        <dbReference type="Rhea" id="RHEA-COMP:11605"/>
        <dbReference type="ChEBI" id="CHEBI:15378"/>
        <dbReference type="ChEBI" id="CHEBI:30013"/>
        <dbReference type="ChEBI" id="CHEBI:30616"/>
        <dbReference type="ChEBI" id="CHEBI:61977"/>
        <dbReference type="ChEBI" id="CHEBI:456216"/>
        <dbReference type="EC" id="2.7.12.2"/>
    </reaction>
</comment>
<dbReference type="EC" id="2.7.12.2" evidence="7"/>
<feature type="binding site" evidence="11">
    <location>
        <position position="187"/>
    </location>
    <ligand>
        <name>ATP</name>
        <dbReference type="ChEBI" id="CHEBI:30616"/>
    </ligand>
</feature>
<dbReference type="OrthoDB" id="10252354at2759"/>
<keyword evidence="4" id="KW-0418">Kinase</keyword>
<evidence type="ECO:0000256" key="4">
    <source>
        <dbReference type="ARBA" id="ARBA00022777"/>
    </source>
</evidence>
<evidence type="ECO:0000256" key="10">
    <source>
        <dbReference type="ARBA" id="ARBA00051693"/>
    </source>
</evidence>
<evidence type="ECO:0000313" key="15">
    <source>
        <dbReference type="EnsemblPlants" id="KQJ94573"/>
    </source>
</evidence>
<dbReference type="PANTHER" id="PTHR48013">
    <property type="entry name" value="DUAL SPECIFICITY MITOGEN-ACTIVATED PROTEIN KINASE KINASE 5-RELATED"/>
    <property type="match status" value="1"/>
</dbReference>
<evidence type="ECO:0000313" key="14">
    <source>
        <dbReference type="EMBL" id="KQJ94574.1"/>
    </source>
</evidence>
<dbReference type="Proteomes" id="UP000008810">
    <property type="component" value="Chromosome 3"/>
</dbReference>
<evidence type="ECO:0000256" key="7">
    <source>
        <dbReference type="ARBA" id="ARBA00038999"/>
    </source>
</evidence>
<evidence type="ECO:0000256" key="2">
    <source>
        <dbReference type="ARBA" id="ARBA00022679"/>
    </source>
</evidence>
<dbReference type="PROSITE" id="PS50177">
    <property type="entry name" value="NTF2_DOMAIN"/>
    <property type="match status" value="1"/>
</dbReference>
<dbReference type="SMART" id="SM00220">
    <property type="entry name" value="S_TKc"/>
    <property type="match status" value="1"/>
</dbReference>
<keyword evidence="3 11" id="KW-0547">Nucleotide-binding</keyword>
<dbReference type="InterPro" id="IPR000719">
    <property type="entry name" value="Prot_kinase_dom"/>
</dbReference>
<dbReference type="EnsemblPlants" id="KQJ94574">
    <property type="protein sequence ID" value="KQJ94574"/>
    <property type="gene ID" value="BRADI_3g11260v3"/>
</dbReference>
<dbReference type="PROSITE" id="PS50011">
    <property type="entry name" value="PROTEIN_KINASE_DOM"/>
    <property type="match status" value="1"/>
</dbReference>
<dbReference type="STRING" id="15368.A0A0Q3F512"/>
<dbReference type="InterPro" id="IPR017441">
    <property type="entry name" value="Protein_kinase_ATP_BS"/>
</dbReference>
<gene>
    <name evidence="15" type="primary">LOC100834627</name>
    <name evidence="14" type="ORF">BRADI_3g11260v3</name>
</gene>
<dbReference type="KEGG" id="bdi:100834627"/>
<dbReference type="FunFam" id="3.10.450.50:FF:000012">
    <property type="entry name" value="Mitogen-activated protein kinase kinase 3"/>
    <property type="match status" value="1"/>
</dbReference>
<comment type="catalytic activity">
    <reaction evidence="8">
        <text>L-seryl-[protein] + ATP = O-phospho-L-seryl-[protein] + ADP + H(+)</text>
        <dbReference type="Rhea" id="RHEA:17989"/>
        <dbReference type="Rhea" id="RHEA-COMP:9863"/>
        <dbReference type="Rhea" id="RHEA-COMP:11604"/>
        <dbReference type="ChEBI" id="CHEBI:15378"/>
        <dbReference type="ChEBI" id="CHEBI:29999"/>
        <dbReference type="ChEBI" id="CHEBI:30616"/>
        <dbReference type="ChEBI" id="CHEBI:83421"/>
        <dbReference type="ChEBI" id="CHEBI:456216"/>
        <dbReference type="EC" id="2.7.12.2"/>
    </reaction>
</comment>
<dbReference type="EMBL" id="CM000882">
    <property type="protein sequence ID" value="KQJ94573.1"/>
    <property type="molecule type" value="Genomic_DNA"/>
</dbReference>
<evidence type="ECO:0000313" key="16">
    <source>
        <dbReference type="Proteomes" id="UP000008810"/>
    </source>
</evidence>
<dbReference type="SUPFAM" id="SSF56112">
    <property type="entry name" value="Protein kinase-like (PK-like)"/>
    <property type="match status" value="1"/>
</dbReference>
<dbReference type="RefSeq" id="XP_003573136.2">
    <property type="nucleotide sequence ID" value="XM_003573088.4"/>
</dbReference>
<proteinExistence type="inferred from homology"/>
<dbReference type="AlphaFoldDB" id="A0A0Q3F512"/>
<evidence type="ECO:0000256" key="1">
    <source>
        <dbReference type="ARBA" id="ARBA00022527"/>
    </source>
</evidence>
<feature type="domain" description="NTF2" evidence="13">
    <location>
        <begin position="441"/>
        <end position="591"/>
    </location>
</feature>
<evidence type="ECO:0000256" key="8">
    <source>
        <dbReference type="ARBA" id="ARBA00049014"/>
    </source>
</evidence>
<keyword evidence="16" id="KW-1185">Reference proteome</keyword>
<dbReference type="GO" id="GO:0004708">
    <property type="term" value="F:MAP kinase kinase activity"/>
    <property type="evidence" value="ECO:0000318"/>
    <property type="project" value="GO_Central"/>
</dbReference>
<evidence type="ECO:0000256" key="5">
    <source>
        <dbReference type="ARBA" id="ARBA00022840"/>
    </source>
</evidence>
<dbReference type="Gramene" id="KQJ94573">
    <property type="protein sequence ID" value="KQJ94573"/>
    <property type="gene ID" value="BRADI_3g11260v3"/>
</dbReference>
<accession>A0A0Q3F512</accession>
<name>A0A0Q3F512_BRADI</name>
<organism evidence="14">
    <name type="scientific">Brachypodium distachyon</name>
    <name type="common">Purple false brome</name>
    <name type="synonym">Trachynia distachya</name>
    <dbReference type="NCBI Taxonomy" id="15368"/>
    <lineage>
        <taxon>Eukaryota</taxon>
        <taxon>Viridiplantae</taxon>
        <taxon>Streptophyta</taxon>
        <taxon>Embryophyta</taxon>
        <taxon>Tracheophyta</taxon>
        <taxon>Spermatophyta</taxon>
        <taxon>Magnoliopsida</taxon>
        <taxon>Liliopsida</taxon>
        <taxon>Poales</taxon>
        <taxon>Poaceae</taxon>
        <taxon>BOP clade</taxon>
        <taxon>Pooideae</taxon>
        <taxon>Stipodae</taxon>
        <taxon>Brachypodieae</taxon>
        <taxon>Brachypodium</taxon>
    </lineage>
</organism>
<comment type="catalytic activity">
    <reaction evidence="10">
        <text>L-tyrosyl-[protein] + ATP = O-phospho-L-tyrosyl-[protein] + ADP + H(+)</text>
        <dbReference type="Rhea" id="RHEA:10596"/>
        <dbReference type="Rhea" id="RHEA-COMP:10136"/>
        <dbReference type="Rhea" id="RHEA-COMP:20101"/>
        <dbReference type="ChEBI" id="CHEBI:15378"/>
        <dbReference type="ChEBI" id="CHEBI:30616"/>
        <dbReference type="ChEBI" id="CHEBI:46858"/>
        <dbReference type="ChEBI" id="CHEBI:61978"/>
        <dbReference type="ChEBI" id="CHEBI:456216"/>
        <dbReference type="EC" id="2.7.12.2"/>
    </reaction>
</comment>
<dbReference type="Gene3D" id="3.30.200.20">
    <property type="entry name" value="Phosphorylase Kinase, domain 1"/>
    <property type="match status" value="1"/>
</dbReference>
<dbReference type="PROSITE" id="PS00108">
    <property type="entry name" value="PROTEIN_KINASE_ST"/>
    <property type="match status" value="1"/>
</dbReference>
<keyword evidence="2" id="KW-0808">Transferase</keyword>
<sequence length="594" mass="66377">MDGGWDGMGQRKRRHRAGIPIPTYPGLAASLEFCFVTAGACHTAPGPGSKIAASLFAALLFQRPPASTSRAIFFCFVIMAAGLEDLRRRVQPIFFDADGNVMPAPDDDSEVLDGGTINLLSRSSDEYNINERGFHKRTIRSDDEYSSEKAFRCSCHDMHIFDSVGNGASSVVHRAIYVPVHRVLALKKINIFEKERRQQILNEIITLSEACCYPGLVEFHGVFYTPDSGEIYFALEYMDGGSLADIIRVKKFISEPVLSHMLQKVLLALRYLHEVRHLVHRDIKPANLLLNLKGDTKITDFGVTSGLHDSIDMCATFLGSVTYMSPERIRNESYSYSADIWSLGLTALECATGRYPYDVNGGEADLMLQILEDPSPTPPHDIYSEEFCSFINACLQKDADARPTCDQLLSHSFIKRYEGPGVDLSEYNKSVHDPSERLSQIAHMLAVHYYLIFDGGDDQWCHMKTFYQQDSIFSFSGETHVGKSEIFETLSRIRKMLKGNSPCEKIAHVMEKVYCRSHGEEGMRVRVSGSFIVGNEFVVCADGVRAEGMLSIDELSPDILSKQAGHFQEDFFMEPGTALGCYVISKQELHIADT</sequence>
<dbReference type="InterPro" id="IPR008271">
    <property type="entry name" value="Ser/Thr_kinase_AS"/>
</dbReference>
<dbReference type="SUPFAM" id="SSF54427">
    <property type="entry name" value="NTF2-like"/>
    <property type="match status" value="1"/>
</dbReference>
<dbReference type="CDD" id="cd06623">
    <property type="entry name" value="PKc_MAPKK_plant_like"/>
    <property type="match status" value="1"/>
</dbReference>
<dbReference type="PROSITE" id="PS00107">
    <property type="entry name" value="PROTEIN_KINASE_ATP"/>
    <property type="match status" value="1"/>
</dbReference>
<dbReference type="GO" id="GO:0000165">
    <property type="term" value="P:MAPK cascade"/>
    <property type="evidence" value="ECO:0000318"/>
    <property type="project" value="GO_Central"/>
</dbReference>
<dbReference type="EMBL" id="CM000882">
    <property type="protein sequence ID" value="KQJ94574.1"/>
    <property type="molecule type" value="Genomic_DNA"/>
</dbReference>
<dbReference type="EnsemblPlants" id="KQJ94573">
    <property type="protein sequence ID" value="KQJ94573"/>
    <property type="gene ID" value="BRADI_3g11260v3"/>
</dbReference>
<feature type="domain" description="Protein kinase" evidence="12">
    <location>
        <begin position="158"/>
        <end position="414"/>
    </location>
</feature>
<evidence type="ECO:0000259" key="13">
    <source>
        <dbReference type="PROSITE" id="PS50177"/>
    </source>
</evidence>
<reference evidence="15" key="3">
    <citation type="submission" date="2018-08" db="UniProtKB">
        <authorList>
            <consortium name="EnsemblPlants"/>
        </authorList>
    </citation>
    <scope>IDENTIFICATION</scope>
    <source>
        <strain evidence="15">cv. Bd21</strain>
    </source>
</reference>
<evidence type="ECO:0000256" key="6">
    <source>
        <dbReference type="ARBA" id="ARBA00038035"/>
    </source>
</evidence>
<dbReference type="InterPro" id="IPR018222">
    <property type="entry name" value="Nuclear_transport_factor_2_euk"/>
</dbReference>
<dbReference type="Pfam" id="PF00069">
    <property type="entry name" value="Pkinase"/>
    <property type="match status" value="1"/>
</dbReference>
<dbReference type="PANTHER" id="PTHR48013:SF22">
    <property type="entry name" value="PROTEIN KINASE DOMAIN-CONTAINING PROTEIN"/>
    <property type="match status" value="1"/>
</dbReference>
<dbReference type="GO" id="GO:0051707">
    <property type="term" value="P:response to other organism"/>
    <property type="evidence" value="ECO:0007669"/>
    <property type="project" value="UniProtKB-ARBA"/>
</dbReference>
<evidence type="ECO:0000256" key="11">
    <source>
        <dbReference type="PROSITE-ProRule" id="PRU10141"/>
    </source>
</evidence>
<dbReference type="RefSeq" id="XP_014756511.1">
    <property type="nucleotide sequence ID" value="XM_014901025.2"/>
</dbReference>
<keyword evidence="5 11" id="KW-0067">ATP-binding</keyword>
<protein>
    <recommendedName>
        <fullName evidence="7">mitogen-activated protein kinase kinase</fullName>
        <ecNumber evidence="7">2.7.12.2</ecNumber>
    </recommendedName>
</protein>
<keyword evidence="1" id="KW-0723">Serine/threonine-protein kinase</keyword>
<dbReference type="FunFam" id="1.10.510.10:FF:000432">
    <property type="entry name" value="mitogen-activated protein kinase kinase 3"/>
    <property type="match status" value="1"/>
</dbReference>
<dbReference type="InterPro" id="IPR011009">
    <property type="entry name" value="Kinase-like_dom_sf"/>
</dbReference>
<dbReference type="GeneID" id="100834627"/>
<evidence type="ECO:0000256" key="3">
    <source>
        <dbReference type="ARBA" id="ARBA00022741"/>
    </source>
</evidence>
<evidence type="ECO:0000256" key="9">
    <source>
        <dbReference type="ARBA" id="ARBA00049299"/>
    </source>
</evidence>
<dbReference type="Gene3D" id="3.10.450.50">
    <property type="match status" value="1"/>
</dbReference>
<reference evidence="14 15" key="1">
    <citation type="journal article" date="2010" name="Nature">
        <title>Genome sequencing and analysis of the model grass Brachypodium distachyon.</title>
        <authorList>
            <consortium name="International Brachypodium Initiative"/>
        </authorList>
    </citation>
    <scope>NUCLEOTIDE SEQUENCE [LARGE SCALE GENOMIC DNA]</scope>
    <source>
        <strain evidence="14">Bd21</strain>
        <strain evidence="15">cv. Bd21</strain>
    </source>
</reference>
<dbReference type="GO" id="GO:0004674">
    <property type="term" value="F:protein serine/threonine kinase activity"/>
    <property type="evidence" value="ECO:0007669"/>
    <property type="project" value="UniProtKB-KW"/>
</dbReference>
<evidence type="ECO:0000259" key="12">
    <source>
        <dbReference type="PROSITE" id="PS50011"/>
    </source>
</evidence>
<comment type="similarity">
    <text evidence="6">Belongs to the protein kinase superfamily. STE Ser/Thr protein kinase family. MAP kinase kinase subfamily.</text>
</comment>
<dbReference type="Gramene" id="KQJ94574">
    <property type="protein sequence ID" value="KQJ94574"/>
    <property type="gene ID" value="BRADI_3g11260v3"/>
</dbReference>